<keyword evidence="2" id="KW-0472">Membrane</keyword>
<evidence type="ECO:0000313" key="4">
    <source>
        <dbReference type="Proteomes" id="UP000762676"/>
    </source>
</evidence>
<feature type="region of interest" description="Disordered" evidence="1">
    <location>
        <begin position="823"/>
        <end position="864"/>
    </location>
</feature>
<evidence type="ECO:0000256" key="1">
    <source>
        <dbReference type="SAM" id="MobiDB-lite"/>
    </source>
</evidence>
<proteinExistence type="predicted"/>
<feature type="region of interest" description="Disordered" evidence="1">
    <location>
        <begin position="419"/>
        <end position="510"/>
    </location>
</feature>
<feature type="region of interest" description="Disordered" evidence="1">
    <location>
        <begin position="1142"/>
        <end position="1192"/>
    </location>
</feature>
<feature type="compositionally biased region" description="Basic and acidic residues" evidence="1">
    <location>
        <begin position="823"/>
        <end position="832"/>
    </location>
</feature>
<sequence length="1192" mass="131437">MSWMFCEEEESGERQIFKTWKRNFPAKAPSEREISAKINMSNINSVSSLSKAMEKKTPDSGSCEEAAPLTLNQETTFTEDFSAYVNRPVNGEAYGRAKGLGEHPDILTKNRTRPHRVLDSKGGEQQHQFFTSANSSDSKNMPCRMRSTSLSSDAASSTSASSNYVSDNGSIVDLTEPEGKARSRSSSSSTAMSTTSSASVQPAWVQPDELSAANQNTDSAIDVEEEYVIDDIDFPNEARPLLFNQNDHITESSRQSSKLFLPPLQETVISDTATATNTIPCPQTNQVHTVSSYNGKENQNPVMEPVVAKSFSDERAPLSEKATKNETVYNLQSVLSYNAPSFHKEKEVSRPPVLEVLVPALQNTINQDKPIKSGKKNTNTRKKRGLTPFPLSYSSHSYNINTSSPSAYSSEAAAAAATTTTTEATIHHYPCSKPTRDSRSGAQPLNDTSFTQPFSSSQNSNSFNFESHVQPSHLQPQYNQSNIPQGQASLETQSRHVYTGSSQGLPSNSVAHTLNGIQLSSYGTGTNPDSEMPNNVSSNLPQGTQYVATNQPNPQNLSKAHSFVPNIPYLSVIIPPRPHCHGYEEHNLFQTNPNMNNMSQNNPTPEQASFQAGTQAQQQTHQPFVAVMHPHNFQNCYHYGYAPPLGLPMYYGPFPVADQSSFRPNLQNYGFYSLHRSPPILPHVLSGPVPQQQHLTPTLVTAFTPVASTSSPQTHAPINHSERHICPRHSEVDSNDKDTLIPNNRESAELFSFTNELQCHTAPVKNTKGQVARQTLNMDGMQYKNDNPRASNSEAVAMHNHHNTMMSRTASNLPETFTVVEMSSRKNQEDMSRGGTSNDCPEEMHEQSSGSGQSSNISENLSDNRHSLARQGDDSIVFTDINGQDGPVPTVVADRRESLPSSIRSVAKENNSESQLLILKDKINILRNAPSRCYRNLCIVSSIVNPVFGLVALLLLFLAARDYKGKRYTRSSHLQLAAIILSTLGIFITLNIMFLLAVPWAVNLSSSLEVIRIGGSGNQINMTEVCLKRQFHDDFLQDYNLDKESYCAVVWRPNLKAALNAHLVRDRAKEREWKRKFDELVGNISQAGEMDTSSSVSDGKRNIDEYLSKFLFDLYGDGNSTDNFLEGTTNSNKITIISSLGDVSNSTHEESQSGDYPITTNFSGPSDTATLPVSSRSRPDLFEDAKDEDDNV</sequence>
<feature type="transmembrane region" description="Helical" evidence="2">
    <location>
        <begin position="939"/>
        <end position="958"/>
    </location>
</feature>
<feature type="transmembrane region" description="Helical" evidence="2">
    <location>
        <begin position="979"/>
        <end position="1002"/>
    </location>
</feature>
<name>A0AAV4GYY8_9GAST</name>
<organism evidence="3 4">
    <name type="scientific">Elysia marginata</name>
    <dbReference type="NCBI Taxonomy" id="1093978"/>
    <lineage>
        <taxon>Eukaryota</taxon>
        <taxon>Metazoa</taxon>
        <taxon>Spiralia</taxon>
        <taxon>Lophotrochozoa</taxon>
        <taxon>Mollusca</taxon>
        <taxon>Gastropoda</taxon>
        <taxon>Heterobranchia</taxon>
        <taxon>Euthyneura</taxon>
        <taxon>Panpulmonata</taxon>
        <taxon>Sacoglossa</taxon>
        <taxon>Placobranchoidea</taxon>
        <taxon>Plakobranchidae</taxon>
        <taxon>Elysia</taxon>
    </lineage>
</organism>
<evidence type="ECO:0000313" key="3">
    <source>
        <dbReference type="EMBL" id="GFR90632.1"/>
    </source>
</evidence>
<reference evidence="3 4" key="1">
    <citation type="journal article" date="2021" name="Elife">
        <title>Chloroplast acquisition without the gene transfer in kleptoplastic sea slugs, Plakobranchus ocellatus.</title>
        <authorList>
            <person name="Maeda T."/>
            <person name="Takahashi S."/>
            <person name="Yoshida T."/>
            <person name="Shimamura S."/>
            <person name="Takaki Y."/>
            <person name="Nagai Y."/>
            <person name="Toyoda A."/>
            <person name="Suzuki Y."/>
            <person name="Arimoto A."/>
            <person name="Ishii H."/>
            <person name="Satoh N."/>
            <person name="Nishiyama T."/>
            <person name="Hasebe M."/>
            <person name="Maruyama T."/>
            <person name="Minagawa J."/>
            <person name="Obokata J."/>
            <person name="Shigenobu S."/>
        </authorList>
    </citation>
    <scope>NUCLEOTIDE SEQUENCE [LARGE SCALE GENOMIC DNA]</scope>
</reference>
<feature type="compositionally biased region" description="Low complexity" evidence="1">
    <location>
        <begin position="847"/>
        <end position="860"/>
    </location>
</feature>
<dbReference type="Proteomes" id="UP000762676">
    <property type="component" value="Unassembled WGS sequence"/>
</dbReference>
<dbReference type="EMBL" id="BMAT01012370">
    <property type="protein sequence ID" value="GFR90632.1"/>
    <property type="molecule type" value="Genomic_DNA"/>
</dbReference>
<evidence type="ECO:0000256" key="2">
    <source>
        <dbReference type="SAM" id="Phobius"/>
    </source>
</evidence>
<feature type="compositionally biased region" description="Low complexity" evidence="1">
    <location>
        <begin position="184"/>
        <end position="199"/>
    </location>
</feature>
<keyword evidence="4" id="KW-1185">Reference proteome</keyword>
<feature type="region of interest" description="Disordered" evidence="1">
    <location>
        <begin position="594"/>
        <end position="616"/>
    </location>
</feature>
<keyword evidence="2" id="KW-0812">Transmembrane</keyword>
<feature type="compositionally biased region" description="Polar residues" evidence="1">
    <location>
        <begin position="125"/>
        <end position="139"/>
    </location>
</feature>
<feature type="region of interest" description="Disordered" evidence="1">
    <location>
        <begin position="96"/>
        <end position="203"/>
    </location>
</feature>
<comment type="caution">
    <text evidence="3">The sequence shown here is derived from an EMBL/GenBank/DDBJ whole genome shotgun (WGS) entry which is preliminary data.</text>
</comment>
<keyword evidence="2" id="KW-1133">Transmembrane helix</keyword>
<feature type="compositionally biased region" description="Low complexity" evidence="1">
    <location>
        <begin position="147"/>
        <end position="162"/>
    </location>
</feature>
<feature type="compositionally biased region" description="Polar residues" evidence="1">
    <location>
        <begin position="1158"/>
        <end position="1176"/>
    </location>
</feature>
<feature type="compositionally biased region" description="Basic and acidic residues" evidence="1">
    <location>
        <begin position="99"/>
        <end position="108"/>
    </location>
</feature>
<feature type="compositionally biased region" description="Polar residues" evidence="1">
    <location>
        <begin position="469"/>
        <end position="510"/>
    </location>
</feature>
<feature type="region of interest" description="Disordered" evidence="1">
    <location>
        <begin position="367"/>
        <end position="395"/>
    </location>
</feature>
<feature type="compositionally biased region" description="Basic residues" evidence="1">
    <location>
        <begin position="372"/>
        <end position="385"/>
    </location>
</feature>
<dbReference type="AlphaFoldDB" id="A0AAV4GYY8"/>
<protein>
    <submittedName>
        <fullName evidence="3">Uncharacterized protein</fullName>
    </submittedName>
</protein>
<gene>
    <name evidence="3" type="ORF">ElyMa_006154100</name>
</gene>
<feature type="compositionally biased region" description="Low complexity" evidence="1">
    <location>
        <begin position="448"/>
        <end position="467"/>
    </location>
</feature>
<accession>A0AAV4GYY8</accession>